<protein>
    <recommendedName>
        <fullName evidence="8">TPR-like protein</fullName>
    </recommendedName>
</protein>
<dbReference type="GO" id="GO:0031072">
    <property type="term" value="F:heat shock protein binding"/>
    <property type="evidence" value="ECO:0007669"/>
    <property type="project" value="TreeGrafter"/>
</dbReference>
<name>A0AAD3TP97_9TREE</name>
<reference evidence="6" key="2">
    <citation type="submission" date="2023-06" db="EMBL/GenBank/DDBJ databases">
        <authorList>
            <person name="Kobayashi Y."/>
            <person name="Kayamori A."/>
            <person name="Aoki K."/>
            <person name="Shiwa Y."/>
            <person name="Fujita N."/>
            <person name="Sugita T."/>
            <person name="Iwasaki W."/>
            <person name="Tanaka N."/>
            <person name="Takashima M."/>
        </authorList>
    </citation>
    <scope>NUCLEOTIDE SEQUENCE</scope>
    <source>
        <strain evidence="6">HIS016</strain>
    </source>
</reference>
<dbReference type="AlphaFoldDB" id="A0AAD3TP97"/>
<evidence type="ECO:0000256" key="2">
    <source>
        <dbReference type="ARBA" id="ARBA00022490"/>
    </source>
</evidence>
<keyword evidence="4" id="KW-0802">TPR repeat</keyword>
<keyword evidence="3" id="KW-0677">Repeat</keyword>
<feature type="compositionally biased region" description="Basic and acidic residues" evidence="5">
    <location>
        <begin position="321"/>
        <end position="330"/>
    </location>
</feature>
<proteinExistence type="predicted"/>
<reference evidence="6" key="1">
    <citation type="journal article" date="2023" name="BMC Genomics">
        <title>Chromosome-level genome assemblies of Cutaneotrichosporon spp. (Trichosporonales, Basidiomycota) reveal imbalanced evolution between nucleotide sequences and chromosome synteny.</title>
        <authorList>
            <person name="Kobayashi Y."/>
            <person name="Kayamori A."/>
            <person name="Aoki K."/>
            <person name="Shiwa Y."/>
            <person name="Matsutani M."/>
            <person name="Fujita N."/>
            <person name="Sugita T."/>
            <person name="Iwasaki W."/>
            <person name="Tanaka N."/>
            <person name="Takashima M."/>
        </authorList>
    </citation>
    <scope>NUCLEOTIDE SEQUENCE</scope>
    <source>
        <strain evidence="6">HIS016</strain>
    </source>
</reference>
<dbReference type="InterPro" id="IPR019734">
    <property type="entry name" value="TPR_rpt"/>
</dbReference>
<dbReference type="EMBL" id="BTCM01000001">
    <property type="protein sequence ID" value="GMK54042.1"/>
    <property type="molecule type" value="Genomic_DNA"/>
</dbReference>
<keyword evidence="2" id="KW-0963">Cytoplasm</keyword>
<evidence type="ECO:0000313" key="6">
    <source>
        <dbReference type="EMBL" id="GMK54042.1"/>
    </source>
</evidence>
<dbReference type="InterPro" id="IPR011990">
    <property type="entry name" value="TPR-like_helical_dom_sf"/>
</dbReference>
<dbReference type="GO" id="GO:0005739">
    <property type="term" value="C:mitochondrion"/>
    <property type="evidence" value="ECO:0007669"/>
    <property type="project" value="TreeGrafter"/>
</dbReference>
<evidence type="ECO:0008006" key="8">
    <source>
        <dbReference type="Google" id="ProtNLM"/>
    </source>
</evidence>
<comment type="caution">
    <text evidence="6">The sequence shown here is derived from an EMBL/GenBank/DDBJ whole genome shotgun (WGS) entry which is preliminary data.</text>
</comment>
<feature type="region of interest" description="Disordered" evidence="5">
    <location>
        <begin position="97"/>
        <end position="120"/>
    </location>
</feature>
<evidence type="ECO:0000256" key="1">
    <source>
        <dbReference type="ARBA" id="ARBA00004496"/>
    </source>
</evidence>
<evidence type="ECO:0000256" key="4">
    <source>
        <dbReference type="ARBA" id="ARBA00022803"/>
    </source>
</evidence>
<keyword evidence="7" id="KW-1185">Reference proteome</keyword>
<evidence type="ECO:0000256" key="3">
    <source>
        <dbReference type="ARBA" id="ARBA00022737"/>
    </source>
</evidence>
<dbReference type="GO" id="GO:0006626">
    <property type="term" value="P:protein targeting to mitochondrion"/>
    <property type="evidence" value="ECO:0007669"/>
    <property type="project" value="TreeGrafter"/>
</dbReference>
<feature type="region of interest" description="Disordered" evidence="5">
    <location>
        <begin position="431"/>
        <end position="458"/>
    </location>
</feature>
<sequence length="693" mass="75517">MPPGPPAHLRLSALQGGGASIFPPVLPEMTPESLAAAANQYKQPAPPPTLPLLQLSGRHQEPFRPASTVHVVHDGEYSDTDGSVDGDTNAVAGPSCPLHRHWPARGEHVPASDDGARTKRMSESELARVVDDVGVLVRREYDYWVETCWNEAFHHVFTHSIPAFIISLILAGASPQGMRRQIVHGGTQLDKLFMSEMLRNLRFEMERRLTGRLVPEGRGEGGGAMQTAAAVIGAGGLGAQQPPGATPGLPRDGVCTHDLGPAHGAPPDDDDHAACLCQVVACPVCLHAAVRQRKAPVGLLPADLVNSHVAEGWAGGIESPEQERARRADADPTLQTGINEDERPANISMGGKGFVHIPKKTTPPEMRRPQVFPHPQMTDVLAVEEHLRWRLKELGADDPSVISRYGPSTNAPAALEGLEVALRLDEDDDASETASVNIPNGKNGRRVATGRAKGRNKTVKLPPKALKKPDRKVYLPEEWAKAESGVRNTAIVLTFRHFVKLLHRVAVSNSPFQYAGYEKDIEALEAAHPVAMYRRLTEQTVRRRGGREAKAWIECMDRWTEELGALDKTAGNACVKGEAYEDAVRCYTRAISLDGKKTVYYTNRALALNKIGRYAEAEADCTHILNKDGKNAKAIYQRAAARVGLQMWREAEADLKLVLRLNPANESAKNLLAAVKPEVAKLPKQKHEDALNF</sequence>
<feature type="region of interest" description="Disordered" evidence="5">
    <location>
        <begin position="318"/>
        <end position="352"/>
    </location>
</feature>
<accession>A0AAD3TP97</accession>
<dbReference type="PANTHER" id="PTHR45984">
    <property type="entry name" value="RNA (RNA) POLYMERASE II ASSOCIATED PROTEIN HOMOLOG"/>
    <property type="match status" value="1"/>
</dbReference>
<dbReference type="SMART" id="SM00028">
    <property type="entry name" value="TPR"/>
    <property type="match status" value="3"/>
</dbReference>
<comment type="subcellular location">
    <subcellularLocation>
        <location evidence="1">Cytoplasm</location>
    </subcellularLocation>
</comment>
<dbReference type="Gene3D" id="1.25.40.10">
    <property type="entry name" value="Tetratricopeptide repeat domain"/>
    <property type="match status" value="1"/>
</dbReference>
<dbReference type="PANTHER" id="PTHR45984:SF1">
    <property type="entry name" value="SPAG1 AXONEMAL DYNEIN ASSEMBLY FACTOR"/>
    <property type="match status" value="1"/>
</dbReference>
<dbReference type="Proteomes" id="UP001222932">
    <property type="component" value="Unassembled WGS sequence"/>
</dbReference>
<dbReference type="SUPFAM" id="SSF48452">
    <property type="entry name" value="TPR-like"/>
    <property type="match status" value="1"/>
</dbReference>
<organism evidence="6 7">
    <name type="scientific">Cutaneotrichosporon spelunceum</name>
    <dbReference type="NCBI Taxonomy" id="1672016"/>
    <lineage>
        <taxon>Eukaryota</taxon>
        <taxon>Fungi</taxon>
        <taxon>Dikarya</taxon>
        <taxon>Basidiomycota</taxon>
        <taxon>Agaricomycotina</taxon>
        <taxon>Tremellomycetes</taxon>
        <taxon>Trichosporonales</taxon>
        <taxon>Trichosporonaceae</taxon>
        <taxon>Cutaneotrichosporon</taxon>
    </lineage>
</organism>
<feature type="compositionally biased region" description="Basic and acidic residues" evidence="5">
    <location>
        <begin position="104"/>
        <end position="120"/>
    </location>
</feature>
<evidence type="ECO:0000256" key="5">
    <source>
        <dbReference type="SAM" id="MobiDB-lite"/>
    </source>
</evidence>
<gene>
    <name evidence="6" type="ORF">CspeluHIS016_0106280</name>
</gene>
<dbReference type="GO" id="GO:0005829">
    <property type="term" value="C:cytosol"/>
    <property type="evidence" value="ECO:0007669"/>
    <property type="project" value="TreeGrafter"/>
</dbReference>
<dbReference type="InterPro" id="IPR051982">
    <property type="entry name" value="CiliaryAsmbly_MitoImport"/>
</dbReference>
<evidence type="ECO:0000313" key="7">
    <source>
        <dbReference type="Proteomes" id="UP001222932"/>
    </source>
</evidence>